<comment type="caution">
    <text evidence="1">The sequence shown here is derived from an EMBL/GenBank/DDBJ whole genome shotgun (WGS) entry which is preliminary data.</text>
</comment>
<proteinExistence type="predicted"/>
<evidence type="ECO:0000313" key="1">
    <source>
        <dbReference type="EMBL" id="KAJ5371038.1"/>
    </source>
</evidence>
<dbReference type="OrthoDB" id="4245873at2759"/>
<gene>
    <name evidence="1" type="ORF">N7496_007130</name>
</gene>
<protein>
    <submittedName>
        <fullName evidence="1">Uncharacterized protein</fullName>
    </submittedName>
</protein>
<keyword evidence="2" id="KW-1185">Reference proteome</keyword>
<reference evidence="1" key="2">
    <citation type="journal article" date="2023" name="IMA Fungus">
        <title>Comparative genomic study of the Penicillium genus elucidates a diverse pangenome and 15 lateral gene transfer events.</title>
        <authorList>
            <person name="Petersen C."/>
            <person name="Sorensen T."/>
            <person name="Nielsen M.R."/>
            <person name="Sondergaard T.E."/>
            <person name="Sorensen J.L."/>
            <person name="Fitzpatrick D.A."/>
            <person name="Frisvad J.C."/>
            <person name="Nielsen K.L."/>
        </authorList>
    </citation>
    <scope>NUCLEOTIDE SEQUENCE</scope>
    <source>
        <strain evidence="1">IBT 29864</strain>
    </source>
</reference>
<name>A0A9W9S7I3_9EURO</name>
<evidence type="ECO:0000313" key="2">
    <source>
        <dbReference type="Proteomes" id="UP001147782"/>
    </source>
</evidence>
<dbReference type="RefSeq" id="XP_056555472.1">
    <property type="nucleotide sequence ID" value="XM_056700059.1"/>
</dbReference>
<organism evidence="1 2">
    <name type="scientific">Penicillium cataractarum</name>
    <dbReference type="NCBI Taxonomy" id="2100454"/>
    <lineage>
        <taxon>Eukaryota</taxon>
        <taxon>Fungi</taxon>
        <taxon>Dikarya</taxon>
        <taxon>Ascomycota</taxon>
        <taxon>Pezizomycotina</taxon>
        <taxon>Eurotiomycetes</taxon>
        <taxon>Eurotiomycetidae</taxon>
        <taxon>Eurotiales</taxon>
        <taxon>Aspergillaceae</taxon>
        <taxon>Penicillium</taxon>
    </lineage>
</organism>
<dbReference type="Proteomes" id="UP001147782">
    <property type="component" value="Unassembled WGS sequence"/>
</dbReference>
<accession>A0A9W9S7I3</accession>
<dbReference type="AlphaFoldDB" id="A0A9W9S7I3"/>
<sequence length="93" mass="10611">MCTSYQWFQVDDAADFGIQFDAAGIYLVGTPTDQFHVSFEELMRHNRTPRVWAHMESDTRSAKPNSTSSLAEFENVTRYASPAVDRQFWSGVV</sequence>
<reference evidence="1" key="1">
    <citation type="submission" date="2022-11" db="EMBL/GenBank/DDBJ databases">
        <authorList>
            <person name="Petersen C."/>
        </authorList>
    </citation>
    <scope>NUCLEOTIDE SEQUENCE</scope>
    <source>
        <strain evidence="1">IBT 29864</strain>
    </source>
</reference>
<dbReference type="GeneID" id="81439238"/>
<dbReference type="EMBL" id="JAPZBS010000005">
    <property type="protein sequence ID" value="KAJ5371038.1"/>
    <property type="molecule type" value="Genomic_DNA"/>
</dbReference>